<evidence type="ECO:0000313" key="3">
    <source>
        <dbReference type="Proteomes" id="UP000199513"/>
    </source>
</evidence>
<dbReference type="RefSeq" id="WP_091545242.1">
    <property type="nucleotide sequence ID" value="NZ_FONY01000018.1"/>
</dbReference>
<proteinExistence type="predicted"/>
<dbReference type="GO" id="GO:0003677">
    <property type="term" value="F:DNA binding"/>
    <property type="evidence" value="ECO:0007669"/>
    <property type="project" value="UniProtKB-KW"/>
</dbReference>
<dbReference type="SMART" id="SM00530">
    <property type="entry name" value="HTH_XRE"/>
    <property type="match status" value="1"/>
</dbReference>
<dbReference type="Pfam" id="PF01381">
    <property type="entry name" value="HTH_3"/>
    <property type="match status" value="1"/>
</dbReference>
<dbReference type="Gene3D" id="1.10.260.40">
    <property type="entry name" value="lambda repressor-like DNA-binding domains"/>
    <property type="match status" value="1"/>
</dbReference>
<dbReference type="EMBL" id="FONY01000018">
    <property type="protein sequence ID" value="SFF16647.1"/>
    <property type="molecule type" value="Genomic_DNA"/>
</dbReference>
<reference evidence="2 3" key="1">
    <citation type="submission" date="2016-10" db="EMBL/GenBank/DDBJ databases">
        <authorList>
            <person name="de Groot N.N."/>
        </authorList>
    </citation>
    <scope>NUCLEOTIDE SEQUENCE [LARGE SCALE GENOMIC DNA]</scope>
    <source>
        <strain>GEY</strain>
        <strain evidence="3">DSM 9560</strain>
    </source>
</reference>
<dbReference type="SUPFAM" id="SSF47413">
    <property type="entry name" value="lambda repressor-like DNA-binding domains"/>
    <property type="match status" value="1"/>
</dbReference>
<name>A0A1I2GIG5_9BACT</name>
<protein>
    <submittedName>
        <fullName evidence="2">DNA-binding transcriptional regulator, XRE-family HTH domain</fullName>
    </submittedName>
</protein>
<feature type="domain" description="HTH cro/C1-type" evidence="1">
    <location>
        <begin position="17"/>
        <end position="71"/>
    </location>
</feature>
<gene>
    <name evidence="2" type="ORF">SAMN04488541_101869</name>
</gene>
<dbReference type="CDD" id="cd00093">
    <property type="entry name" value="HTH_XRE"/>
    <property type="match status" value="1"/>
</dbReference>
<sequence length="76" mass="8714">MAKTIYSKRRNFLSARLIQARETAGLTQTQFAEAGIISQTELSKIENGQRRVEFLLLLDLAELYAQPIEFFIPPQE</sequence>
<dbReference type="InterPro" id="IPR001387">
    <property type="entry name" value="Cro/C1-type_HTH"/>
</dbReference>
<evidence type="ECO:0000313" key="2">
    <source>
        <dbReference type="EMBL" id="SFF16647.1"/>
    </source>
</evidence>
<keyword evidence="3" id="KW-1185">Reference proteome</keyword>
<dbReference type="Proteomes" id="UP000199513">
    <property type="component" value="Unassembled WGS sequence"/>
</dbReference>
<organism evidence="2 3">
    <name type="scientific">Thermoflexibacter ruber</name>
    <dbReference type="NCBI Taxonomy" id="1003"/>
    <lineage>
        <taxon>Bacteria</taxon>
        <taxon>Pseudomonadati</taxon>
        <taxon>Bacteroidota</taxon>
        <taxon>Cytophagia</taxon>
        <taxon>Cytophagales</taxon>
        <taxon>Thermoflexibacteraceae</taxon>
        <taxon>Thermoflexibacter</taxon>
    </lineage>
</organism>
<dbReference type="AlphaFoldDB" id="A0A1I2GIG5"/>
<dbReference type="InterPro" id="IPR010982">
    <property type="entry name" value="Lambda_DNA-bd_dom_sf"/>
</dbReference>
<dbReference type="OrthoDB" id="678653at2"/>
<dbReference type="PROSITE" id="PS50943">
    <property type="entry name" value="HTH_CROC1"/>
    <property type="match status" value="1"/>
</dbReference>
<evidence type="ECO:0000259" key="1">
    <source>
        <dbReference type="PROSITE" id="PS50943"/>
    </source>
</evidence>
<dbReference type="STRING" id="1003.SAMN04488541_101869"/>
<accession>A0A1I2GIG5</accession>
<keyword evidence="2" id="KW-0238">DNA-binding</keyword>